<dbReference type="Pfam" id="PF14354">
    <property type="entry name" value="Lar_restr_allev"/>
    <property type="match status" value="1"/>
</dbReference>
<sequence>MSNIKLLSCPFCGSNKIRSALNQPEAFIECSLCDCAMERYGGKDLAAVWNTRVDRWIPVSEGLPEDDDIVDVIAEIKKRTETKKTIRRICDIRWSTIETYPGSYTFTHWRNITLPKGE</sequence>
<dbReference type="AlphaFoldDB" id="A0A0F9AT68"/>
<gene>
    <name evidence="1" type="ORF">LCGC14_2811330</name>
</gene>
<proteinExistence type="predicted"/>
<comment type="caution">
    <text evidence="1">The sequence shown here is derived from an EMBL/GenBank/DDBJ whole genome shotgun (WGS) entry which is preliminary data.</text>
</comment>
<name>A0A0F9AT68_9ZZZZ</name>
<reference evidence="1" key="1">
    <citation type="journal article" date="2015" name="Nature">
        <title>Complex archaea that bridge the gap between prokaryotes and eukaryotes.</title>
        <authorList>
            <person name="Spang A."/>
            <person name="Saw J.H."/>
            <person name="Jorgensen S.L."/>
            <person name="Zaremba-Niedzwiedzka K."/>
            <person name="Martijn J."/>
            <person name="Lind A.E."/>
            <person name="van Eijk R."/>
            <person name="Schleper C."/>
            <person name="Guy L."/>
            <person name="Ettema T.J."/>
        </authorList>
    </citation>
    <scope>NUCLEOTIDE SEQUENCE</scope>
</reference>
<protein>
    <submittedName>
        <fullName evidence="1">Uncharacterized protein</fullName>
    </submittedName>
</protein>
<organism evidence="1">
    <name type="scientific">marine sediment metagenome</name>
    <dbReference type="NCBI Taxonomy" id="412755"/>
    <lineage>
        <taxon>unclassified sequences</taxon>
        <taxon>metagenomes</taxon>
        <taxon>ecological metagenomes</taxon>
    </lineage>
</organism>
<dbReference type="EMBL" id="LAZR01053030">
    <property type="protein sequence ID" value="KKK81649.1"/>
    <property type="molecule type" value="Genomic_DNA"/>
</dbReference>
<accession>A0A0F9AT68</accession>
<evidence type="ECO:0000313" key="1">
    <source>
        <dbReference type="EMBL" id="KKK81649.1"/>
    </source>
</evidence>